<protein>
    <submittedName>
        <fullName evidence="1">Uncharacterized protein</fullName>
    </submittedName>
</protein>
<evidence type="ECO:0000313" key="1">
    <source>
        <dbReference type="EMBL" id="MEM5402183.1"/>
    </source>
</evidence>
<reference evidence="1" key="1">
    <citation type="submission" date="2024-01" db="EMBL/GenBank/DDBJ databases">
        <title>The diversity of rhizobia nodulating Mimosa spp. in eleven states of Brazil covering several biomes is determined by host plant, location, and edaphic factors.</title>
        <authorList>
            <person name="Rouws L."/>
            <person name="Barauna A."/>
            <person name="Beukes C."/>
            <person name="De Faria S.M."/>
            <person name="Gross E."/>
            <person name="Dos Reis Junior F.B."/>
            <person name="Simon M."/>
            <person name="Maluk M."/>
            <person name="Odee D.W."/>
            <person name="Kenicer G."/>
            <person name="Young J.P.W."/>
            <person name="Reis V.M."/>
            <person name="Zilli J."/>
            <person name="James E.K."/>
        </authorList>
    </citation>
    <scope>NUCLEOTIDE SEQUENCE</scope>
    <source>
        <strain evidence="1">JPY452</strain>
    </source>
</reference>
<dbReference type="Proteomes" id="UP001392318">
    <property type="component" value="Unassembled WGS sequence"/>
</dbReference>
<dbReference type="EMBL" id="JAYMRU010000013">
    <property type="protein sequence ID" value="MEM5402183.1"/>
    <property type="molecule type" value="Genomic_DNA"/>
</dbReference>
<sequence>MSADFHRVALRKQLAYARQMQIANGRMNGLDLAGPTPRSRRPRAEVSAQRGNERPLPSASKPPGRSGNAIRPHICHQPFKRLTVFVIHNAN</sequence>
<gene>
    <name evidence="1" type="ORF">VSR83_19110</name>
</gene>
<keyword evidence="2" id="KW-1185">Reference proteome</keyword>
<proteinExistence type="predicted"/>
<evidence type="ECO:0000313" key="2">
    <source>
        <dbReference type="Proteomes" id="UP001392318"/>
    </source>
</evidence>
<comment type="caution">
    <text evidence="1">The sequence shown here is derived from an EMBL/GenBank/DDBJ whole genome shotgun (WGS) entry which is preliminary data.</text>
</comment>
<accession>A0ACC6RKM0</accession>
<organism evidence="1 2">
    <name type="scientific">Paraburkholderia unamae</name>
    <dbReference type="NCBI Taxonomy" id="219649"/>
    <lineage>
        <taxon>Bacteria</taxon>
        <taxon>Pseudomonadati</taxon>
        <taxon>Pseudomonadota</taxon>
        <taxon>Betaproteobacteria</taxon>
        <taxon>Burkholderiales</taxon>
        <taxon>Burkholderiaceae</taxon>
        <taxon>Paraburkholderia</taxon>
    </lineage>
</organism>
<name>A0ACC6RKM0_9BURK</name>